<dbReference type="PANTHER" id="PTHR43431:SF7">
    <property type="entry name" value="OXIDOREDUCTASE, SHORT CHAIN DEHYDROGENASE_REDUCTASE FAMILY (AFU_ORTHOLOGUE AFUA_5G14000)"/>
    <property type="match status" value="1"/>
</dbReference>
<evidence type="ECO:0000313" key="1">
    <source>
        <dbReference type="EMBL" id="OIJ28241.1"/>
    </source>
</evidence>
<dbReference type="AlphaFoldDB" id="A0A1J4NCN7"/>
<proteinExistence type="predicted"/>
<evidence type="ECO:0000313" key="2">
    <source>
        <dbReference type="Proteomes" id="UP000033772"/>
    </source>
</evidence>
<dbReference type="PRINTS" id="PR00081">
    <property type="entry name" value="GDHRDH"/>
</dbReference>
<keyword evidence="2" id="KW-1185">Reference proteome</keyword>
<sequence length="241" mass="24449">MSTIAVLGAGPGLGMSVAQRFAKEGYAVGLVSRSADRHPGYLETLAASGVPAVAVAADLREPGGISRALAEITAQLGPIDVVYHGPGANDLSAPTVDILATGPAEIRRATAEIVEPAAEVASLVLPAMRSRGSGSLVYVSGVSALVPLPFLGPYAPASGALRTYARTLAAAVAEDGVHVGSLVLGGLIERGDIHQMLTEPGTPAPYATLDPDEIADAVWRLASGLEDEVVFDVLTPQPAEG</sequence>
<dbReference type="InterPro" id="IPR036291">
    <property type="entry name" value="NAD(P)-bd_dom_sf"/>
</dbReference>
<dbReference type="Pfam" id="PF00106">
    <property type="entry name" value="adh_short"/>
    <property type="match status" value="1"/>
</dbReference>
<dbReference type="Gene3D" id="3.40.50.720">
    <property type="entry name" value="NAD(P)-binding Rossmann-like Domain"/>
    <property type="match status" value="1"/>
</dbReference>
<dbReference type="EMBL" id="JZDQ02000004">
    <property type="protein sequence ID" value="OIJ28241.1"/>
    <property type="molecule type" value="Genomic_DNA"/>
</dbReference>
<accession>A0A1J4NCN7</accession>
<dbReference type="RefSeq" id="WP_045550869.1">
    <property type="nucleotide sequence ID" value="NZ_JZDQ02000004.1"/>
</dbReference>
<organism evidence="1 2">
    <name type="scientific">Nocardioides luteus</name>
    <dbReference type="NCBI Taxonomy" id="1844"/>
    <lineage>
        <taxon>Bacteria</taxon>
        <taxon>Bacillati</taxon>
        <taxon>Actinomycetota</taxon>
        <taxon>Actinomycetes</taxon>
        <taxon>Propionibacteriales</taxon>
        <taxon>Nocardioidaceae</taxon>
        <taxon>Nocardioides</taxon>
    </lineage>
</organism>
<dbReference type="Proteomes" id="UP000033772">
    <property type="component" value="Unassembled WGS sequence"/>
</dbReference>
<gene>
    <name evidence="1" type="ORF">UG56_004130</name>
</gene>
<dbReference type="STRING" id="1844.UG56_004130"/>
<dbReference type="PANTHER" id="PTHR43431">
    <property type="entry name" value="OXIDOREDUCTASE, SHORT CHAIN DEHYDROGENASE/REDUCTASE FAMILY (AFU_ORTHOLOGUE AFUA_5G14000)"/>
    <property type="match status" value="1"/>
</dbReference>
<dbReference type="OrthoDB" id="9799818at2"/>
<name>A0A1J4NCN7_9ACTN</name>
<reference evidence="1" key="1">
    <citation type="submission" date="2016-10" db="EMBL/GenBank/DDBJ databases">
        <title>Draft Genome Sequence of Nocardioides luteus Strain BAFB, an Alkane-Degrading Bacterium Isolated from JP-7 Polluted Soil.</title>
        <authorList>
            <person name="Brown L."/>
            <person name="Ruiz O.N."/>
            <person name="Gunasekera T."/>
        </authorList>
    </citation>
    <scope>NUCLEOTIDE SEQUENCE [LARGE SCALE GENOMIC DNA]</scope>
    <source>
        <strain evidence="1">BAFB</strain>
    </source>
</reference>
<dbReference type="InterPro" id="IPR002347">
    <property type="entry name" value="SDR_fam"/>
</dbReference>
<protein>
    <submittedName>
        <fullName evidence="1">Short-chain dehydrogenase</fullName>
    </submittedName>
</protein>
<comment type="caution">
    <text evidence="1">The sequence shown here is derived from an EMBL/GenBank/DDBJ whole genome shotgun (WGS) entry which is preliminary data.</text>
</comment>
<dbReference type="SUPFAM" id="SSF51735">
    <property type="entry name" value="NAD(P)-binding Rossmann-fold domains"/>
    <property type="match status" value="1"/>
</dbReference>